<dbReference type="EMBL" id="CADCTR010001018">
    <property type="protein sequence ID" value="CAA9277423.1"/>
    <property type="molecule type" value="Genomic_DNA"/>
</dbReference>
<sequence length="52" mass="5711">GLPHRLPARLHQGGDRLLRRPRRSRLHGGGQGGREGAHGGQGLRDGRRGCRR</sequence>
<organism evidence="2">
    <name type="scientific">uncultured Chloroflexia bacterium</name>
    <dbReference type="NCBI Taxonomy" id="1672391"/>
    <lineage>
        <taxon>Bacteria</taxon>
        <taxon>Bacillati</taxon>
        <taxon>Chloroflexota</taxon>
        <taxon>Chloroflexia</taxon>
        <taxon>environmental samples</taxon>
    </lineage>
</organism>
<feature type="region of interest" description="Disordered" evidence="1">
    <location>
        <begin position="1"/>
        <end position="52"/>
    </location>
</feature>
<feature type="non-terminal residue" evidence="2">
    <location>
        <position position="1"/>
    </location>
</feature>
<protein>
    <submittedName>
        <fullName evidence="2">GTP-binding and nucleic acid-binding protein YchF</fullName>
    </submittedName>
</protein>
<name>A0A6J4JDG3_9CHLR</name>
<feature type="non-terminal residue" evidence="2">
    <location>
        <position position="52"/>
    </location>
</feature>
<feature type="compositionally biased region" description="Gly residues" evidence="1">
    <location>
        <begin position="27"/>
        <end position="43"/>
    </location>
</feature>
<gene>
    <name evidence="2" type="ORF">AVDCRST_MAG93-2968</name>
</gene>
<accession>A0A6J4JDG3</accession>
<proteinExistence type="predicted"/>
<dbReference type="AlphaFoldDB" id="A0A6J4JDG3"/>
<evidence type="ECO:0000256" key="1">
    <source>
        <dbReference type="SAM" id="MobiDB-lite"/>
    </source>
</evidence>
<reference evidence="2" key="1">
    <citation type="submission" date="2020-02" db="EMBL/GenBank/DDBJ databases">
        <authorList>
            <person name="Meier V. D."/>
        </authorList>
    </citation>
    <scope>NUCLEOTIDE SEQUENCE</scope>
    <source>
        <strain evidence="2">AVDCRST_MAG93</strain>
    </source>
</reference>
<evidence type="ECO:0000313" key="2">
    <source>
        <dbReference type="EMBL" id="CAA9277423.1"/>
    </source>
</evidence>